<feature type="compositionally biased region" description="Basic and acidic residues" evidence="18">
    <location>
        <begin position="425"/>
        <end position="453"/>
    </location>
</feature>
<evidence type="ECO:0000256" key="9">
    <source>
        <dbReference type="ARBA" id="ARBA00022723"/>
    </source>
</evidence>
<evidence type="ECO:0000313" key="20">
    <source>
        <dbReference type="EMBL" id="SNZ08237.1"/>
    </source>
</evidence>
<evidence type="ECO:0000256" key="15">
    <source>
        <dbReference type="ARBA" id="ARBA00025589"/>
    </source>
</evidence>
<sequence>MDKQPKRFYLCRDCLNDGTGSVQRCPNCGSPRCLSHTELRQLSIAHIDCDSFYATIEKRDNPELQDKAVIIGGAQRGVVATCCYIARINGVRSAMPMFQAKKLCPDAVIVRPNMKKYSSVGKQIRNMMQELTPLVEPLSIDEAFLDLTGTNLLHHAYPALTLAQFAKRIEDEIGITVSVGLSHNKFLAKIASDLEKPRGYSIIGKEETHSFLQDKPISLIWGVGAVSQKKLAQDGYHTIGQLQTADETNLAKRYGTFGLRLAKLAKGNDSRSVTPSQGAKSISSETTFNRDLCSADDLLPILRRLAETTAYRAKKAGLAGRTITLKLKSSNFKSVTRSRSLMDPTKLADKIYSVGKDMLLKELSGQTKYRLIGIGIAELCDSDLSDPPDLVDQGATKRAQAELAMDKLSEKFGARTVELGLTLKGKLDPTEKSGTRNDEIHSAQKPDEDSGIG</sequence>
<dbReference type="FunFam" id="3.40.1170.60:FF:000001">
    <property type="entry name" value="DNA polymerase IV"/>
    <property type="match status" value="1"/>
</dbReference>
<keyword evidence="9 17" id="KW-0479">Metal-binding</keyword>
<comment type="subcellular location">
    <subcellularLocation>
        <location evidence="1 17">Cytoplasm</location>
    </subcellularLocation>
</comment>
<dbReference type="HAMAP" id="MF_01113">
    <property type="entry name" value="DNApol_IV"/>
    <property type="match status" value="1"/>
</dbReference>
<protein>
    <recommendedName>
        <fullName evidence="17">DNA polymerase IV</fullName>
        <shortName evidence="17">Pol IV</shortName>
        <ecNumber evidence="17">2.7.7.7</ecNumber>
    </recommendedName>
</protein>
<keyword evidence="12 17" id="KW-0239">DNA-directed DNA polymerase</keyword>
<feature type="active site" evidence="17">
    <location>
        <position position="142"/>
    </location>
</feature>
<evidence type="ECO:0000256" key="14">
    <source>
        <dbReference type="ARBA" id="ARBA00023204"/>
    </source>
</evidence>
<organism evidence="20 21">
    <name type="scientific">Cohaesibacter gelatinilyticus</name>
    <dbReference type="NCBI Taxonomy" id="372072"/>
    <lineage>
        <taxon>Bacteria</taxon>
        <taxon>Pseudomonadati</taxon>
        <taxon>Pseudomonadota</taxon>
        <taxon>Alphaproteobacteria</taxon>
        <taxon>Hyphomicrobiales</taxon>
        <taxon>Cohaesibacteraceae</taxon>
    </lineage>
</organism>
<dbReference type="InterPro" id="IPR043128">
    <property type="entry name" value="Rev_trsase/Diguanyl_cyclase"/>
</dbReference>
<name>A0A285NGX7_9HYPH</name>
<dbReference type="Gene3D" id="3.30.70.270">
    <property type="match status" value="1"/>
</dbReference>
<evidence type="ECO:0000256" key="17">
    <source>
        <dbReference type="HAMAP-Rule" id="MF_01113"/>
    </source>
</evidence>
<comment type="subunit">
    <text evidence="3 17">Monomer.</text>
</comment>
<keyword evidence="11 17" id="KW-0460">Magnesium</keyword>
<dbReference type="EMBL" id="OBEL01000001">
    <property type="protein sequence ID" value="SNZ08237.1"/>
    <property type="molecule type" value="Genomic_DNA"/>
</dbReference>
<dbReference type="Gene3D" id="1.10.150.20">
    <property type="entry name" value="5' to 3' exonuclease, C-terminal subdomain"/>
    <property type="match status" value="1"/>
</dbReference>
<evidence type="ECO:0000256" key="11">
    <source>
        <dbReference type="ARBA" id="ARBA00022842"/>
    </source>
</evidence>
<feature type="site" description="Substrate discrimination" evidence="17">
    <location>
        <position position="53"/>
    </location>
</feature>
<evidence type="ECO:0000256" key="3">
    <source>
        <dbReference type="ARBA" id="ARBA00011245"/>
    </source>
</evidence>
<reference evidence="20 21" key="1">
    <citation type="submission" date="2017-09" db="EMBL/GenBank/DDBJ databases">
        <authorList>
            <person name="Ehlers B."/>
            <person name="Leendertz F.H."/>
        </authorList>
    </citation>
    <scope>NUCLEOTIDE SEQUENCE [LARGE SCALE GENOMIC DNA]</scope>
    <source>
        <strain evidence="20 21">DSM 18289</strain>
    </source>
</reference>
<dbReference type="NCBIfam" id="NF002751">
    <property type="entry name" value="PRK02794.1"/>
    <property type="match status" value="1"/>
</dbReference>
<keyword evidence="13 17" id="KW-0238">DNA-binding</keyword>
<evidence type="ECO:0000256" key="8">
    <source>
        <dbReference type="ARBA" id="ARBA00022705"/>
    </source>
</evidence>
<keyword evidence="6 17" id="KW-0808">Transferase</keyword>
<keyword evidence="21" id="KW-1185">Reference proteome</keyword>
<evidence type="ECO:0000256" key="6">
    <source>
        <dbReference type="ARBA" id="ARBA00022679"/>
    </source>
</evidence>
<evidence type="ECO:0000259" key="19">
    <source>
        <dbReference type="PROSITE" id="PS50173"/>
    </source>
</evidence>
<dbReference type="NCBIfam" id="NF002677">
    <property type="entry name" value="PRK02406.1"/>
    <property type="match status" value="1"/>
</dbReference>
<dbReference type="GO" id="GO:0006281">
    <property type="term" value="P:DNA repair"/>
    <property type="evidence" value="ECO:0007669"/>
    <property type="project" value="UniProtKB-UniRule"/>
</dbReference>
<dbReference type="InterPro" id="IPR036775">
    <property type="entry name" value="DNA_pol_Y-fam_lit_finger_sf"/>
</dbReference>
<evidence type="ECO:0000256" key="18">
    <source>
        <dbReference type="SAM" id="MobiDB-lite"/>
    </source>
</evidence>
<keyword evidence="7 17" id="KW-0548">Nucleotidyltransferase</keyword>
<dbReference type="GO" id="GO:0000287">
    <property type="term" value="F:magnesium ion binding"/>
    <property type="evidence" value="ECO:0007669"/>
    <property type="project" value="UniProtKB-UniRule"/>
</dbReference>
<accession>A0A285NGX7</accession>
<dbReference type="GO" id="GO:0003684">
    <property type="term" value="F:damaged DNA binding"/>
    <property type="evidence" value="ECO:0007669"/>
    <property type="project" value="InterPro"/>
</dbReference>
<feature type="binding site" evidence="17">
    <location>
        <position position="141"/>
    </location>
    <ligand>
        <name>Mg(2+)</name>
        <dbReference type="ChEBI" id="CHEBI:18420"/>
    </ligand>
</feature>
<dbReference type="PANTHER" id="PTHR11076:SF33">
    <property type="entry name" value="DNA POLYMERASE KAPPA"/>
    <property type="match status" value="1"/>
</dbReference>
<evidence type="ECO:0000256" key="1">
    <source>
        <dbReference type="ARBA" id="ARBA00004496"/>
    </source>
</evidence>
<evidence type="ECO:0000256" key="16">
    <source>
        <dbReference type="ARBA" id="ARBA00049244"/>
    </source>
</evidence>
<dbReference type="GO" id="GO:0009432">
    <property type="term" value="P:SOS response"/>
    <property type="evidence" value="ECO:0007669"/>
    <property type="project" value="TreeGrafter"/>
</dbReference>
<dbReference type="Pfam" id="PF00817">
    <property type="entry name" value="IMS"/>
    <property type="match status" value="1"/>
</dbReference>
<gene>
    <name evidence="17" type="primary">dinB</name>
    <name evidence="20" type="ORF">SAMN06265368_1522</name>
</gene>
<keyword evidence="5 17" id="KW-0963">Cytoplasm</keyword>
<dbReference type="RefSeq" id="WP_097153283.1">
    <property type="nucleotide sequence ID" value="NZ_OBEL01000001.1"/>
</dbReference>
<dbReference type="Proteomes" id="UP000219439">
    <property type="component" value="Unassembled WGS sequence"/>
</dbReference>
<evidence type="ECO:0000256" key="7">
    <source>
        <dbReference type="ARBA" id="ARBA00022695"/>
    </source>
</evidence>
<evidence type="ECO:0000256" key="4">
    <source>
        <dbReference type="ARBA" id="ARBA00022457"/>
    </source>
</evidence>
<dbReference type="Gene3D" id="3.40.1170.60">
    <property type="match status" value="1"/>
</dbReference>
<dbReference type="SUPFAM" id="SSF56672">
    <property type="entry name" value="DNA/RNA polymerases"/>
    <property type="match status" value="1"/>
</dbReference>
<dbReference type="SUPFAM" id="SSF100879">
    <property type="entry name" value="Lesion bypass DNA polymerase (Y-family), little finger domain"/>
    <property type="match status" value="1"/>
</dbReference>
<evidence type="ECO:0000256" key="12">
    <source>
        <dbReference type="ARBA" id="ARBA00022932"/>
    </source>
</evidence>
<dbReference type="OrthoDB" id="9808813at2"/>
<keyword evidence="14 17" id="KW-0234">DNA repair</keyword>
<keyword evidence="10 17" id="KW-0227">DNA damage</keyword>
<dbReference type="GO" id="GO:0005829">
    <property type="term" value="C:cytosol"/>
    <property type="evidence" value="ECO:0007669"/>
    <property type="project" value="TreeGrafter"/>
</dbReference>
<comment type="cofactor">
    <cofactor evidence="17">
        <name>Mg(2+)</name>
        <dbReference type="ChEBI" id="CHEBI:18420"/>
    </cofactor>
    <text evidence="17">Binds 2 magnesium ions per subunit.</text>
</comment>
<dbReference type="AlphaFoldDB" id="A0A285NGX7"/>
<dbReference type="EC" id="2.7.7.7" evidence="17"/>
<comment type="function">
    <text evidence="15 17">Poorly processive, error-prone DNA polymerase involved in untargeted mutagenesis. Copies undamaged DNA at stalled replication forks, which arise in vivo from mismatched or misaligned primer ends. These misaligned primers can be extended by PolIV. Exhibits no 3'-5' exonuclease (proofreading) activity. May be involved in translesional synthesis, in conjunction with the beta clamp from PolIII.</text>
</comment>
<evidence type="ECO:0000256" key="2">
    <source>
        <dbReference type="ARBA" id="ARBA00010945"/>
    </source>
</evidence>
<dbReference type="InterPro" id="IPR017961">
    <property type="entry name" value="DNA_pol_Y-fam_little_finger"/>
</dbReference>
<feature type="region of interest" description="Disordered" evidence="18">
    <location>
        <begin position="423"/>
        <end position="453"/>
    </location>
</feature>
<dbReference type="InterPro" id="IPR050116">
    <property type="entry name" value="DNA_polymerase-Y"/>
</dbReference>
<dbReference type="InterPro" id="IPR043502">
    <property type="entry name" value="DNA/RNA_pol_sf"/>
</dbReference>
<dbReference type="CDD" id="cd03586">
    <property type="entry name" value="PolY_Pol_IV_kappa"/>
    <property type="match status" value="1"/>
</dbReference>
<keyword evidence="4 17" id="KW-0515">Mutator protein</keyword>
<evidence type="ECO:0000256" key="5">
    <source>
        <dbReference type="ARBA" id="ARBA00022490"/>
    </source>
</evidence>
<dbReference type="GO" id="GO:0003887">
    <property type="term" value="F:DNA-directed DNA polymerase activity"/>
    <property type="evidence" value="ECO:0007669"/>
    <property type="project" value="UniProtKB-UniRule"/>
</dbReference>
<proteinExistence type="inferred from homology"/>
<dbReference type="InterPro" id="IPR022880">
    <property type="entry name" value="DNApol_IV"/>
</dbReference>
<dbReference type="Gene3D" id="3.30.1490.100">
    <property type="entry name" value="DNA polymerase, Y-family, little finger domain"/>
    <property type="match status" value="1"/>
</dbReference>
<comment type="catalytic activity">
    <reaction evidence="16 17">
        <text>DNA(n) + a 2'-deoxyribonucleoside 5'-triphosphate = DNA(n+1) + diphosphate</text>
        <dbReference type="Rhea" id="RHEA:22508"/>
        <dbReference type="Rhea" id="RHEA-COMP:17339"/>
        <dbReference type="Rhea" id="RHEA-COMP:17340"/>
        <dbReference type="ChEBI" id="CHEBI:33019"/>
        <dbReference type="ChEBI" id="CHEBI:61560"/>
        <dbReference type="ChEBI" id="CHEBI:173112"/>
        <dbReference type="EC" id="2.7.7.7"/>
    </reaction>
</comment>
<evidence type="ECO:0000313" key="21">
    <source>
        <dbReference type="Proteomes" id="UP000219439"/>
    </source>
</evidence>
<dbReference type="GO" id="GO:0042276">
    <property type="term" value="P:error-prone translesion synthesis"/>
    <property type="evidence" value="ECO:0007669"/>
    <property type="project" value="TreeGrafter"/>
</dbReference>
<dbReference type="Pfam" id="PF11799">
    <property type="entry name" value="IMS_C"/>
    <property type="match status" value="1"/>
</dbReference>
<evidence type="ECO:0000256" key="13">
    <source>
        <dbReference type="ARBA" id="ARBA00023125"/>
    </source>
</evidence>
<dbReference type="InterPro" id="IPR001126">
    <property type="entry name" value="UmuC"/>
</dbReference>
<evidence type="ECO:0000256" key="10">
    <source>
        <dbReference type="ARBA" id="ARBA00022763"/>
    </source>
</evidence>
<feature type="domain" description="UmuC" evidence="19">
    <location>
        <begin position="44"/>
        <end position="224"/>
    </location>
</feature>
<dbReference type="PANTHER" id="PTHR11076">
    <property type="entry name" value="DNA REPAIR POLYMERASE UMUC / TRANSFERASE FAMILY MEMBER"/>
    <property type="match status" value="1"/>
</dbReference>
<feature type="binding site" evidence="17">
    <location>
        <position position="48"/>
    </location>
    <ligand>
        <name>Mg(2+)</name>
        <dbReference type="ChEBI" id="CHEBI:18420"/>
    </ligand>
</feature>
<comment type="similarity">
    <text evidence="2 17">Belongs to the DNA polymerase type-Y family.</text>
</comment>
<dbReference type="GO" id="GO:0006261">
    <property type="term" value="P:DNA-templated DNA replication"/>
    <property type="evidence" value="ECO:0007669"/>
    <property type="project" value="UniProtKB-UniRule"/>
</dbReference>
<dbReference type="FunFam" id="3.30.1490.100:FF:000004">
    <property type="entry name" value="DNA polymerase IV"/>
    <property type="match status" value="1"/>
</dbReference>
<keyword evidence="8 17" id="KW-0235">DNA replication</keyword>
<dbReference type="PROSITE" id="PS50173">
    <property type="entry name" value="UMUC"/>
    <property type="match status" value="1"/>
</dbReference>